<dbReference type="SUPFAM" id="SSF51905">
    <property type="entry name" value="FAD/NAD(P)-binding domain"/>
    <property type="match status" value="1"/>
</dbReference>
<protein>
    <submittedName>
        <fullName evidence="2">Oxidoreductase</fullName>
    </submittedName>
</protein>
<dbReference type="PANTHER" id="PTHR40254">
    <property type="entry name" value="BLR0577 PROTEIN"/>
    <property type="match status" value="1"/>
</dbReference>
<reference evidence="3" key="1">
    <citation type="submission" date="2016-09" db="EMBL/GenBank/DDBJ databases">
        <authorList>
            <person name="Gulvik C.A."/>
        </authorList>
    </citation>
    <scope>NUCLEOTIDE SEQUENCE [LARGE SCALE GENOMIC DNA]</scope>
    <source>
        <strain evidence="3">LMG 26306</strain>
    </source>
</reference>
<dbReference type="RefSeq" id="WP_069636049.1">
    <property type="nucleotide sequence ID" value="NZ_JXKZ01000011.1"/>
</dbReference>
<name>A0A1E5GQ31_9ENTE</name>
<evidence type="ECO:0000313" key="2">
    <source>
        <dbReference type="EMBL" id="OEG14818.1"/>
    </source>
</evidence>
<organism evidence="2 3">
    <name type="scientific">Enterococcus quebecensis</name>
    <dbReference type="NCBI Taxonomy" id="903983"/>
    <lineage>
        <taxon>Bacteria</taxon>
        <taxon>Bacillati</taxon>
        <taxon>Bacillota</taxon>
        <taxon>Bacilli</taxon>
        <taxon>Lactobacillales</taxon>
        <taxon>Enterococcaceae</taxon>
        <taxon>Enterococcus</taxon>
    </lineage>
</organism>
<dbReference type="STRING" id="903983.BCR23_12030"/>
<dbReference type="InterPro" id="IPR038732">
    <property type="entry name" value="HpyO/CreE_NAD-binding"/>
</dbReference>
<keyword evidence="3" id="KW-1185">Reference proteome</keyword>
<comment type="caution">
    <text evidence="2">The sequence shown here is derived from an EMBL/GenBank/DDBJ whole genome shotgun (WGS) entry which is preliminary data.</text>
</comment>
<dbReference type="AlphaFoldDB" id="A0A1E5GQ31"/>
<dbReference type="InterPro" id="IPR036188">
    <property type="entry name" value="FAD/NAD-bd_sf"/>
</dbReference>
<accession>A0A1E5GQ31</accession>
<dbReference type="PANTHER" id="PTHR40254:SF1">
    <property type="entry name" value="BLR0577 PROTEIN"/>
    <property type="match status" value="1"/>
</dbReference>
<dbReference type="Proteomes" id="UP000094764">
    <property type="component" value="Unassembled WGS sequence"/>
</dbReference>
<evidence type="ECO:0000259" key="1">
    <source>
        <dbReference type="Pfam" id="PF13454"/>
    </source>
</evidence>
<sequence>MKIAIVGGGPRGLSALERIVEWARGEQVVQITMFDPFGPGGKVWREDQPLSLLMNSITSQVTLFTDETLSTKGPVIKGPNLYEWIKVEAVAFIQKYNFKNKSVLIEECEDLGPNDHCSRVLYGLYQKWFYEYVQTRMTEQTSVKFFKDTVRAVKIQEDKFLVYTKAVETTVDKVILALGHQENELVGNEKELATYASEHRLFYSSPKNAADAYLEAITGNKSILIRGLGLVFFDYINLLTIERGGIFENKAGKLIYHPSGKEPKIFAGSGRGIPYHARGVNQKDYGEEYQPRFLKEKSLNKFKRKGTFSAEQFFELLKKEVEFVYYSALVKNNYPKVNPLRFNEEFIRTKGAESVLGKYGIDEKDYWDWSIIQHPDQGGEEGDSFQGFIIDYLNWDFLEAKKGTLSGPFSAALDCLKDLRDEVRFMIDHELFSNDEYKKWLWDWFTPLNAFLSIGPPLERIAELKALIEAGIITLIGPKMKIETEADCFIASSKRYPNKKYKSHFLIDARLPKIANQYSINPLVQQLLKDKIVSLHQLELSTGDLYQTGAILVDRQTNQIQSTQGELLTGLFCYGIPTEGVHWLTAATARPGTDPWNLREADLIARSIFEEK</sequence>
<dbReference type="OrthoDB" id="6309046at2"/>
<dbReference type="EMBL" id="MIKB01000018">
    <property type="protein sequence ID" value="OEG14818.1"/>
    <property type="molecule type" value="Genomic_DNA"/>
</dbReference>
<proteinExistence type="predicted"/>
<evidence type="ECO:0000313" key="3">
    <source>
        <dbReference type="Proteomes" id="UP000094764"/>
    </source>
</evidence>
<dbReference type="PATRIC" id="fig|903983.4.peg.510"/>
<feature type="domain" description="FAD-dependent urate hydroxylase HpyO/Asp monooxygenase CreE-like FAD/NAD(P)-binding" evidence="1">
    <location>
        <begin position="4"/>
        <end position="181"/>
    </location>
</feature>
<gene>
    <name evidence="2" type="ORF">BCR23_12030</name>
</gene>
<dbReference type="InterPro" id="IPR052189">
    <property type="entry name" value="L-asp_N-monooxygenase_NS-form"/>
</dbReference>
<dbReference type="Pfam" id="PF13454">
    <property type="entry name" value="NAD_binding_9"/>
    <property type="match status" value="1"/>
</dbReference>